<dbReference type="AlphaFoldDB" id="A0A8J6NNX2"/>
<evidence type="ECO:0000256" key="1">
    <source>
        <dbReference type="SAM" id="Phobius"/>
    </source>
</evidence>
<feature type="transmembrane region" description="Helical" evidence="1">
    <location>
        <begin position="108"/>
        <end position="128"/>
    </location>
</feature>
<evidence type="ECO:0000313" key="2">
    <source>
        <dbReference type="EMBL" id="MBC8336571.1"/>
    </source>
</evidence>
<keyword evidence="1" id="KW-1133">Transmembrane helix</keyword>
<comment type="caution">
    <text evidence="2">The sequence shown here is derived from an EMBL/GenBank/DDBJ whole genome shotgun (WGS) entry which is preliminary data.</text>
</comment>
<proteinExistence type="predicted"/>
<feature type="transmembrane region" description="Helical" evidence="1">
    <location>
        <begin position="55"/>
        <end position="76"/>
    </location>
</feature>
<name>A0A8J6NNX2_9CHLR</name>
<reference evidence="2 3" key="1">
    <citation type="submission" date="2020-08" db="EMBL/GenBank/DDBJ databases">
        <title>Bridging the membrane lipid divide: bacteria of the FCB group superphylum have the potential to synthesize archaeal ether lipids.</title>
        <authorList>
            <person name="Villanueva L."/>
            <person name="Von Meijenfeldt F.A.B."/>
            <person name="Westbye A.B."/>
            <person name="Yadav S."/>
            <person name="Hopmans E.C."/>
            <person name="Dutilh B.E."/>
            <person name="Sinninghe Damste J.S."/>
        </authorList>
    </citation>
    <scope>NUCLEOTIDE SEQUENCE [LARGE SCALE GENOMIC DNA]</scope>
    <source>
        <strain evidence="2">NIOZ-UU36</strain>
    </source>
</reference>
<sequence>MKSKIQNIGWIIFILFGLLQISSGLPSLCILCMEPGHWDWLTSAPEVLEYLNLTWRWLGVTSLAFGVWTLAIAATAFRKGERWAWFAMWVWPAYLAAQGIVFPFQWPAMRILIVFALIGLFVPYRIFFPKKQEQKTE</sequence>
<keyword evidence="1" id="KW-0812">Transmembrane</keyword>
<dbReference type="EMBL" id="JACNJN010000172">
    <property type="protein sequence ID" value="MBC8336571.1"/>
    <property type="molecule type" value="Genomic_DNA"/>
</dbReference>
<protein>
    <submittedName>
        <fullName evidence="2">Uncharacterized protein</fullName>
    </submittedName>
</protein>
<feature type="transmembrane region" description="Helical" evidence="1">
    <location>
        <begin position="83"/>
        <end position="102"/>
    </location>
</feature>
<dbReference type="Proteomes" id="UP000614469">
    <property type="component" value="Unassembled WGS sequence"/>
</dbReference>
<keyword evidence="1" id="KW-0472">Membrane</keyword>
<organism evidence="2 3">
    <name type="scientific">Candidatus Desulfolinea nitratireducens</name>
    <dbReference type="NCBI Taxonomy" id="2841698"/>
    <lineage>
        <taxon>Bacteria</taxon>
        <taxon>Bacillati</taxon>
        <taxon>Chloroflexota</taxon>
        <taxon>Anaerolineae</taxon>
        <taxon>Anaerolineales</taxon>
        <taxon>Anaerolineales incertae sedis</taxon>
        <taxon>Candidatus Desulfolinea</taxon>
    </lineage>
</organism>
<evidence type="ECO:0000313" key="3">
    <source>
        <dbReference type="Proteomes" id="UP000614469"/>
    </source>
</evidence>
<accession>A0A8J6NNX2</accession>
<gene>
    <name evidence="2" type="ORF">H8E29_15015</name>
</gene>